<name>A0A1M7G8D9_9FIRM</name>
<dbReference type="Pfam" id="PF12833">
    <property type="entry name" value="HTH_18"/>
    <property type="match status" value="1"/>
</dbReference>
<dbReference type="EMBL" id="FRCP01000006">
    <property type="protein sequence ID" value="SHM12197.1"/>
    <property type="molecule type" value="Genomic_DNA"/>
</dbReference>
<reference evidence="5 6" key="1">
    <citation type="submission" date="2016-11" db="EMBL/GenBank/DDBJ databases">
        <authorList>
            <person name="Jaros S."/>
            <person name="Januszkiewicz K."/>
            <person name="Wedrychowicz H."/>
        </authorList>
    </citation>
    <scope>NUCLEOTIDE SEQUENCE [LARGE SCALE GENOMIC DNA]</scope>
    <source>
        <strain evidence="5 6">DSM 15930</strain>
    </source>
</reference>
<dbReference type="InterPro" id="IPR009057">
    <property type="entry name" value="Homeodomain-like_sf"/>
</dbReference>
<sequence>MDTIQKSGIKAQDKAKDYEEKISHGTAEIPIALHKLEYPKGTQNVFYLHWHREIEILVVTRGIIEIQVEETKYVLEKGDCIFINSNMYHSARAVNTDGCAFYAVVFSYEFLQNDLHTHFSKHYIRPVLKGKLLFTPVIRRDNGWQSKILDWLDEINELDHLKLLDSELMLKTRMYAIWELYYKHGKLNDVMEDDNSLNQERIKPVLAYIEENYSYEVTLSELAALIPMSEGQFCRVFRQTMNRTPMQYIMRYRVMQSCHLLTETNKKIAEIANLSGFNNISYYNKVFLSIVGCTPKQYRNSNF</sequence>
<organism evidence="5 6">
    <name type="scientific">Anaerosporobacter mobilis DSM 15930</name>
    <dbReference type="NCBI Taxonomy" id="1120996"/>
    <lineage>
        <taxon>Bacteria</taxon>
        <taxon>Bacillati</taxon>
        <taxon>Bacillota</taxon>
        <taxon>Clostridia</taxon>
        <taxon>Lachnospirales</taxon>
        <taxon>Lachnospiraceae</taxon>
        <taxon>Anaerosporobacter</taxon>
    </lineage>
</organism>
<dbReference type="InterPro" id="IPR011051">
    <property type="entry name" value="RmlC_Cupin_sf"/>
</dbReference>
<dbReference type="InterPro" id="IPR018060">
    <property type="entry name" value="HTH_AraC"/>
</dbReference>
<dbReference type="SUPFAM" id="SSF46689">
    <property type="entry name" value="Homeodomain-like"/>
    <property type="match status" value="2"/>
</dbReference>
<proteinExistence type="predicted"/>
<evidence type="ECO:0000256" key="2">
    <source>
        <dbReference type="ARBA" id="ARBA00023125"/>
    </source>
</evidence>
<dbReference type="Pfam" id="PF02311">
    <property type="entry name" value="AraC_binding"/>
    <property type="match status" value="1"/>
</dbReference>
<feature type="domain" description="HTH araC/xylS-type" evidence="4">
    <location>
        <begin position="203"/>
        <end position="301"/>
    </location>
</feature>
<dbReference type="OrthoDB" id="1650670at2"/>
<evidence type="ECO:0000259" key="4">
    <source>
        <dbReference type="PROSITE" id="PS01124"/>
    </source>
</evidence>
<dbReference type="GO" id="GO:0003700">
    <property type="term" value="F:DNA-binding transcription factor activity"/>
    <property type="evidence" value="ECO:0007669"/>
    <property type="project" value="InterPro"/>
</dbReference>
<dbReference type="Gene3D" id="2.60.120.10">
    <property type="entry name" value="Jelly Rolls"/>
    <property type="match status" value="1"/>
</dbReference>
<dbReference type="Proteomes" id="UP000184038">
    <property type="component" value="Unassembled WGS sequence"/>
</dbReference>
<dbReference type="InterPro" id="IPR014710">
    <property type="entry name" value="RmlC-like_jellyroll"/>
</dbReference>
<dbReference type="PROSITE" id="PS01124">
    <property type="entry name" value="HTH_ARAC_FAMILY_2"/>
    <property type="match status" value="1"/>
</dbReference>
<dbReference type="PROSITE" id="PS00041">
    <property type="entry name" value="HTH_ARAC_FAMILY_1"/>
    <property type="match status" value="1"/>
</dbReference>
<dbReference type="RefSeq" id="WP_073283450.1">
    <property type="nucleotide sequence ID" value="NZ_FRCP01000006.1"/>
</dbReference>
<dbReference type="AlphaFoldDB" id="A0A1M7G8D9"/>
<evidence type="ECO:0000313" key="5">
    <source>
        <dbReference type="EMBL" id="SHM12197.1"/>
    </source>
</evidence>
<keyword evidence="2 5" id="KW-0238">DNA-binding</keyword>
<dbReference type="CDD" id="cd02209">
    <property type="entry name" value="cupin_XRE_C"/>
    <property type="match status" value="1"/>
</dbReference>
<evidence type="ECO:0000313" key="6">
    <source>
        <dbReference type="Proteomes" id="UP000184038"/>
    </source>
</evidence>
<evidence type="ECO:0000256" key="3">
    <source>
        <dbReference type="ARBA" id="ARBA00023163"/>
    </source>
</evidence>
<dbReference type="InterPro" id="IPR003313">
    <property type="entry name" value="AraC-bd"/>
</dbReference>
<protein>
    <submittedName>
        <fullName evidence="5">AraC-type DNA-binding protein</fullName>
    </submittedName>
</protein>
<keyword evidence="1" id="KW-0805">Transcription regulation</keyword>
<dbReference type="PANTHER" id="PTHR43280">
    <property type="entry name" value="ARAC-FAMILY TRANSCRIPTIONAL REGULATOR"/>
    <property type="match status" value="1"/>
</dbReference>
<dbReference type="SMART" id="SM00342">
    <property type="entry name" value="HTH_ARAC"/>
    <property type="match status" value="1"/>
</dbReference>
<dbReference type="GO" id="GO:0043565">
    <property type="term" value="F:sequence-specific DNA binding"/>
    <property type="evidence" value="ECO:0007669"/>
    <property type="project" value="InterPro"/>
</dbReference>
<evidence type="ECO:0000256" key="1">
    <source>
        <dbReference type="ARBA" id="ARBA00023015"/>
    </source>
</evidence>
<dbReference type="Gene3D" id="1.10.10.60">
    <property type="entry name" value="Homeodomain-like"/>
    <property type="match status" value="2"/>
</dbReference>
<dbReference type="SUPFAM" id="SSF51182">
    <property type="entry name" value="RmlC-like cupins"/>
    <property type="match status" value="1"/>
</dbReference>
<dbReference type="PANTHER" id="PTHR43280:SF28">
    <property type="entry name" value="HTH-TYPE TRANSCRIPTIONAL ACTIVATOR RHAS"/>
    <property type="match status" value="1"/>
</dbReference>
<keyword evidence="6" id="KW-1185">Reference proteome</keyword>
<dbReference type="InterPro" id="IPR018062">
    <property type="entry name" value="HTH_AraC-typ_CS"/>
</dbReference>
<keyword evidence="3" id="KW-0804">Transcription</keyword>
<gene>
    <name evidence="5" type="ORF">SAMN02746066_00880</name>
</gene>
<dbReference type="STRING" id="1120996.SAMN02746066_00880"/>
<accession>A0A1M7G8D9</accession>